<organism evidence="1 2">
    <name type="scientific">Manihot esculenta</name>
    <name type="common">Cassava</name>
    <name type="synonym">Jatropha manihot</name>
    <dbReference type="NCBI Taxonomy" id="3983"/>
    <lineage>
        <taxon>Eukaryota</taxon>
        <taxon>Viridiplantae</taxon>
        <taxon>Streptophyta</taxon>
        <taxon>Embryophyta</taxon>
        <taxon>Tracheophyta</taxon>
        <taxon>Spermatophyta</taxon>
        <taxon>Magnoliopsida</taxon>
        <taxon>eudicotyledons</taxon>
        <taxon>Gunneridae</taxon>
        <taxon>Pentapetalae</taxon>
        <taxon>rosids</taxon>
        <taxon>fabids</taxon>
        <taxon>Malpighiales</taxon>
        <taxon>Euphorbiaceae</taxon>
        <taxon>Crotonoideae</taxon>
        <taxon>Manihoteae</taxon>
        <taxon>Manihot</taxon>
    </lineage>
</organism>
<reference evidence="2" key="1">
    <citation type="journal article" date="2016" name="Nat. Biotechnol.">
        <title>Sequencing wild and cultivated cassava and related species reveals extensive interspecific hybridization and genetic diversity.</title>
        <authorList>
            <person name="Bredeson J.V."/>
            <person name="Lyons J.B."/>
            <person name="Prochnik S.E."/>
            <person name="Wu G.A."/>
            <person name="Ha C.M."/>
            <person name="Edsinger-Gonzales E."/>
            <person name="Grimwood J."/>
            <person name="Schmutz J."/>
            <person name="Rabbi I.Y."/>
            <person name="Egesi C."/>
            <person name="Nauluvula P."/>
            <person name="Lebot V."/>
            <person name="Ndunguru J."/>
            <person name="Mkamilo G."/>
            <person name="Bart R.S."/>
            <person name="Setter T.L."/>
            <person name="Gleadow R.M."/>
            <person name="Kulakow P."/>
            <person name="Ferguson M.E."/>
            <person name="Rounsley S."/>
            <person name="Rokhsar D.S."/>
        </authorList>
    </citation>
    <scope>NUCLEOTIDE SEQUENCE [LARGE SCALE GENOMIC DNA]</scope>
    <source>
        <strain evidence="2">cv. AM560-2</strain>
    </source>
</reference>
<accession>A0ACC8DQD4</accession>
<protein>
    <submittedName>
        <fullName evidence="1">Uncharacterized protein</fullName>
    </submittedName>
</protein>
<sequence>MLKPRVDANNFELKPSLVQMVQQSQFSGNPTESPHLHLSNFMEISILMGKTEDDAYACLDKIAYNNYLWNSERANVKSEAKKPAGMFEIEVMSMINAKFDALARRMDMMKANNVNALNDMSYGSSFGYDNQSWGQEFSAEKINYVNNYRQKSMGMDQKMLENQIAQQASSSSKAQEKLPSVHRVQDRLTTGLGGLKPIWILVPSSLGRYREGTGFRAVTPSQPKNPRECKAVHLRSGKVVGDESEKKSEVEKKEKEDEKEKCVEGEKYERKDDSKEERKDEFIEMKARFLEVFKKLYVNIPFIDALFQMSSYAKFLKDILSNKRLEEYETVALIGDCSALLQNKLPPKLKDSGSFSIPCQIGEINIGKTLCGESVSLLPLPIFEKLKIGDLKPTTISLQLADRSIKYLIGISAWKPLKVDKFFIPIDFVLLKMEEDINILIILGRPFLATARAIIDVKNRRLKLKVGEEDVEFYLFEPKAPNTLSTSSSCLRVDVLENDEISVAFIMLFEDNNYILHSQEQNLEEGIKEQD</sequence>
<comment type="caution">
    <text evidence="1">The sequence shown here is derived from an EMBL/GenBank/DDBJ whole genome shotgun (WGS) entry which is preliminary data.</text>
</comment>
<evidence type="ECO:0000313" key="1">
    <source>
        <dbReference type="EMBL" id="OAY51906.2"/>
    </source>
</evidence>
<name>A0ACC8DQD4_MANES</name>
<dbReference type="EMBL" id="CM004390">
    <property type="protein sequence ID" value="OAY51906.2"/>
    <property type="molecule type" value="Genomic_DNA"/>
</dbReference>
<gene>
    <name evidence="1" type="ORF">MANES_04G047409v8</name>
</gene>
<proteinExistence type="predicted"/>
<dbReference type="Proteomes" id="UP000091857">
    <property type="component" value="Chromosome 4"/>
</dbReference>
<keyword evidence="2" id="KW-1185">Reference proteome</keyword>
<evidence type="ECO:0000313" key="2">
    <source>
        <dbReference type="Proteomes" id="UP000091857"/>
    </source>
</evidence>